<name>A0ACD3A1B7_9AGAR</name>
<dbReference type="Proteomes" id="UP000308600">
    <property type="component" value="Unassembled WGS sequence"/>
</dbReference>
<protein>
    <submittedName>
        <fullName evidence="1">Uncharacterized protein</fullName>
    </submittedName>
</protein>
<organism evidence="1 2">
    <name type="scientific">Pluteus cervinus</name>
    <dbReference type="NCBI Taxonomy" id="181527"/>
    <lineage>
        <taxon>Eukaryota</taxon>
        <taxon>Fungi</taxon>
        <taxon>Dikarya</taxon>
        <taxon>Basidiomycota</taxon>
        <taxon>Agaricomycotina</taxon>
        <taxon>Agaricomycetes</taxon>
        <taxon>Agaricomycetidae</taxon>
        <taxon>Agaricales</taxon>
        <taxon>Pluteineae</taxon>
        <taxon>Pluteaceae</taxon>
        <taxon>Pluteus</taxon>
    </lineage>
</organism>
<evidence type="ECO:0000313" key="2">
    <source>
        <dbReference type="Proteomes" id="UP000308600"/>
    </source>
</evidence>
<gene>
    <name evidence="1" type="ORF">BDN72DRAFT_851643</name>
</gene>
<reference evidence="1 2" key="1">
    <citation type="journal article" date="2019" name="Nat. Ecol. Evol.">
        <title>Megaphylogeny resolves global patterns of mushroom evolution.</title>
        <authorList>
            <person name="Varga T."/>
            <person name="Krizsan K."/>
            <person name="Foldi C."/>
            <person name="Dima B."/>
            <person name="Sanchez-Garcia M."/>
            <person name="Sanchez-Ramirez S."/>
            <person name="Szollosi G.J."/>
            <person name="Szarkandi J.G."/>
            <person name="Papp V."/>
            <person name="Albert L."/>
            <person name="Andreopoulos W."/>
            <person name="Angelini C."/>
            <person name="Antonin V."/>
            <person name="Barry K.W."/>
            <person name="Bougher N.L."/>
            <person name="Buchanan P."/>
            <person name="Buyck B."/>
            <person name="Bense V."/>
            <person name="Catcheside P."/>
            <person name="Chovatia M."/>
            <person name="Cooper J."/>
            <person name="Damon W."/>
            <person name="Desjardin D."/>
            <person name="Finy P."/>
            <person name="Geml J."/>
            <person name="Haridas S."/>
            <person name="Hughes K."/>
            <person name="Justo A."/>
            <person name="Karasinski D."/>
            <person name="Kautmanova I."/>
            <person name="Kiss B."/>
            <person name="Kocsube S."/>
            <person name="Kotiranta H."/>
            <person name="LaButti K.M."/>
            <person name="Lechner B.E."/>
            <person name="Liimatainen K."/>
            <person name="Lipzen A."/>
            <person name="Lukacs Z."/>
            <person name="Mihaltcheva S."/>
            <person name="Morgado L.N."/>
            <person name="Niskanen T."/>
            <person name="Noordeloos M.E."/>
            <person name="Ohm R.A."/>
            <person name="Ortiz-Santana B."/>
            <person name="Ovrebo C."/>
            <person name="Racz N."/>
            <person name="Riley R."/>
            <person name="Savchenko A."/>
            <person name="Shiryaev A."/>
            <person name="Soop K."/>
            <person name="Spirin V."/>
            <person name="Szebenyi C."/>
            <person name="Tomsovsky M."/>
            <person name="Tulloss R.E."/>
            <person name="Uehling J."/>
            <person name="Grigoriev I.V."/>
            <person name="Vagvolgyi C."/>
            <person name="Papp T."/>
            <person name="Martin F.M."/>
            <person name="Miettinen O."/>
            <person name="Hibbett D.S."/>
            <person name="Nagy L.G."/>
        </authorList>
    </citation>
    <scope>NUCLEOTIDE SEQUENCE [LARGE SCALE GENOMIC DNA]</scope>
    <source>
        <strain evidence="1 2">NL-1719</strain>
    </source>
</reference>
<accession>A0ACD3A1B7</accession>
<keyword evidence="2" id="KW-1185">Reference proteome</keyword>
<evidence type="ECO:0000313" key="1">
    <source>
        <dbReference type="EMBL" id="TFK58687.1"/>
    </source>
</evidence>
<proteinExistence type="predicted"/>
<dbReference type="EMBL" id="ML209235">
    <property type="protein sequence ID" value="TFK58687.1"/>
    <property type="molecule type" value="Genomic_DNA"/>
</dbReference>
<sequence>MSKRLYVGNLNFSTTHETLQTVFGEFGTVITCTMPTDRETGLPRGFAFVDYATSKEAEAAICSLDGKIIDGRPLRVIEHQERAGRDHFGPGGGGGGGRGGRDRF</sequence>